<dbReference type="EMBL" id="UGTJ01000001">
    <property type="protein sequence ID" value="SUB78859.1"/>
    <property type="molecule type" value="Genomic_DNA"/>
</dbReference>
<evidence type="ECO:0000313" key="1">
    <source>
        <dbReference type="EMBL" id="SUB78859.1"/>
    </source>
</evidence>
<protein>
    <submittedName>
        <fullName evidence="1">Uncharacterized protein</fullName>
    </submittedName>
</protein>
<dbReference type="Proteomes" id="UP000255283">
    <property type="component" value="Unassembled WGS sequence"/>
</dbReference>
<dbReference type="AlphaFoldDB" id="A0AAQ1UG10"/>
<proteinExistence type="predicted"/>
<comment type="caution">
    <text evidence="1">The sequence shown here is derived from an EMBL/GenBank/DDBJ whole genome shotgun (WGS) entry which is preliminary data.</text>
</comment>
<sequence length="34" mass="4111">MIFECRLNEILFSKVSPPNFFTFLLTTYYFNISN</sequence>
<organism evidence="1 2">
    <name type="scientific">Segatella buccae</name>
    <dbReference type="NCBI Taxonomy" id="28126"/>
    <lineage>
        <taxon>Bacteria</taxon>
        <taxon>Pseudomonadati</taxon>
        <taxon>Bacteroidota</taxon>
        <taxon>Bacteroidia</taxon>
        <taxon>Bacteroidales</taxon>
        <taxon>Prevotellaceae</taxon>
        <taxon>Segatella</taxon>
    </lineage>
</organism>
<accession>A0AAQ1UG10</accession>
<gene>
    <name evidence="1" type="ORF">NCTC13063_00110</name>
</gene>
<name>A0AAQ1UG10_9BACT</name>
<evidence type="ECO:0000313" key="2">
    <source>
        <dbReference type="Proteomes" id="UP000255283"/>
    </source>
</evidence>
<reference evidence="1 2" key="1">
    <citation type="submission" date="2018-06" db="EMBL/GenBank/DDBJ databases">
        <authorList>
            <consortium name="Pathogen Informatics"/>
            <person name="Doyle S."/>
        </authorList>
    </citation>
    <scope>NUCLEOTIDE SEQUENCE [LARGE SCALE GENOMIC DNA]</scope>
    <source>
        <strain evidence="1 2">NCTC13063</strain>
    </source>
</reference>